<dbReference type="InterPro" id="IPR008767">
    <property type="entry name" value="Phage_SPP1_head-tail_adaptor"/>
</dbReference>
<dbReference type="RefSeq" id="WP_167953793.1">
    <property type="nucleotide sequence ID" value="NZ_JAATJE010000001.1"/>
</dbReference>
<dbReference type="Pfam" id="PF05521">
    <property type="entry name" value="Phage_HCP"/>
    <property type="match status" value="1"/>
</dbReference>
<organism evidence="1 2">
    <name type="scientific">Sphingomonas jejuensis</name>
    <dbReference type="NCBI Taxonomy" id="904715"/>
    <lineage>
        <taxon>Bacteria</taxon>
        <taxon>Pseudomonadati</taxon>
        <taxon>Pseudomonadota</taxon>
        <taxon>Alphaproteobacteria</taxon>
        <taxon>Sphingomonadales</taxon>
        <taxon>Sphingomonadaceae</taxon>
        <taxon>Sphingomonas</taxon>
    </lineage>
</organism>
<dbReference type="Proteomes" id="UP000734218">
    <property type="component" value="Unassembled WGS sequence"/>
</dbReference>
<dbReference type="Gene3D" id="2.40.10.270">
    <property type="entry name" value="Bacteriophage SPP1 head-tail adaptor protein"/>
    <property type="match status" value="1"/>
</dbReference>
<protein>
    <submittedName>
        <fullName evidence="1">SPP1 family predicted phage head-tail adaptor</fullName>
    </submittedName>
</protein>
<sequence length="113" mass="12695">MARALTPGDYRHRVTIERQGETPNGRGGRTVSWAPIARAATVWAQVLALTGDEALRNLAVAARQSWRVTIRWRDDVLPTDRLVWGEQLLDIKALAPTPDRRELVLICESGLKR</sequence>
<dbReference type="EMBL" id="JAATJE010000001">
    <property type="protein sequence ID" value="NJC33864.1"/>
    <property type="molecule type" value="Genomic_DNA"/>
</dbReference>
<gene>
    <name evidence="1" type="ORF">GGR88_001338</name>
</gene>
<proteinExistence type="predicted"/>
<reference evidence="1 2" key="1">
    <citation type="submission" date="2020-03" db="EMBL/GenBank/DDBJ databases">
        <title>Genomic Encyclopedia of Type Strains, Phase IV (KMG-IV): sequencing the most valuable type-strain genomes for metagenomic binning, comparative biology and taxonomic classification.</title>
        <authorList>
            <person name="Goeker M."/>
        </authorList>
    </citation>
    <scope>NUCLEOTIDE SEQUENCE [LARGE SCALE GENOMIC DNA]</scope>
    <source>
        <strain evidence="1 2">DSM 27651</strain>
    </source>
</reference>
<dbReference type="NCBIfam" id="TIGR01563">
    <property type="entry name" value="gp16_SPP1"/>
    <property type="match status" value="1"/>
</dbReference>
<keyword evidence="2" id="KW-1185">Reference proteome</keyword>
<comment type="caution">
    <text evidence="1">The sequence shown here is derived from an EMBL/GenBank/DDBJ whole genome shotgun (WGS) entry which is preliminary data.</text>
</comment>
<accession>A0ABX0XM24</accession>
<name>A0ABX0XM24_9SPHN</name>
<dbReference type="InterPro" id="IPR038666">
    <property type="entry name" value="SSP1_head-tail_sf"/>
</dbReference>
<evidence type="ECO:0000313" key="1">
    <source>
        <dbReference type="EMBL" id="NJC33864.1"/>
    </source>
</evidence>
<evidence type="ECO:0000313" key="2">
    <source>
        <dbReference type="Proteomes" id="UP000734218"/>
    </source>
</evidence>